<keyword evidence="1" id="KW-0805">Transcription regulation</keyword>
<evidence type="ECO:0000256" key="3">
    <source>
        <dbReference type="ARBA" id="ARBA00023163"/>
    </source>
</evidence>
<keyword evidence="6" id="KW-1185">Reference proteome</keyword>
<dbReference type="EMBL" id="LFQU01000004">
    <property type="protein sequence ID" value="KOO69264.1"/>
    <property type="molecule type" value="Genomic_DNA"/>
</dbReference>
<reference evidence="5 6" key="1">
    <citation type="submission" date="2015-06" db="EMBL/GenBank/DDBJ databases">
        <title>Prevotella sp. 109, sp. nov., a novel member of the family Prevotellaceae isolated from human faeces.</title>
        <authorList>
            <person name="Shkoporov A.N."/>
            <person name="Chaplin A.V."/>
            <person name="Kafarskaia L.I."/>
            <person name="Efimov B.A."/>
        </authorList>
    </citation>
    <scope>NUCLEOTIDE SEQUENCE [LARGE SCALE GENOMIC DNA]</scope>
    <source>
        <strain evidence="5 6">109</strain>
    </source>
</reference>
<dbReference type="InterPro" id="IPR011051">
    <property type="entry name" value="RmlC_Cupin_sf"/>
</dbReference>
<dbReference type="GO" id="GO:0043565">
    <property type="term" value="F:sequence-specific DNA binding"/>
    <property type="evidence" value="ECO:0007669"/>
    <property type="project" value="InterPro"/>
</dbReference>
<proteinExistence type="predicted"/>
<dbReference type="AlphaFoldDB" id="A0A8E1R0G1"/>
<gene>
    <name evidence="5" type="ORF">ACU52_03755</name>
</gene>
<evidence type="ECO:0000259" key="4">
    <source>
        <dbReference type="PROSITE" id="PS01124"/>
    </source>
</evidence>
<dbReference type="InterPro" id="IPR014710">
    <property type="entry name" value="RmlC-like_jellyroll"/>
</dbReference>
<dbReference type="PANTHER" id="PTHR43280">
    <property type="entry name" value="ARAC-FAMILY TRANSCRIPTIONAL REGULATOR"/>
    <property type="match status" value="1"/>
</dbReference>
<dbReference type="Proteomes" id="UP000036951">
    <property type="component" value="Unassembled WGS sequence"/>
</dbReference>
<dbReference type="PROSITE" id="PS01124">
    <property type="entry name" value="HTH_ARAC_FAMILY_2"/>
    <property type="match status" value="1"/>
</dbReference>
<dbReference type="OrthoDB" id="1372329at2"/>
<dbReference type="Pfam" id="PF12833">
    <property type="entry name" value="HTH_18"/>
    <property type="match status" value="1"/>
</dbReference>
<evidence type="ECO:0000313" key="6">
    <source>
        <dbReference type="Proteomes" id="UP000036951"/>
    </source>
</evidence>
<evidence type="ECO:0000313" key="5">
    <source>
        <dbReference type="EMBL" id="KOO69264.1"/>
    </source>
</evidence>
<feature type="domain" description="HTH araC/xylS-type" evidence="4">
    <location>
        <begin position="173"/>
        <end position="271"/>
    </location>
</feature>
<dbReference type="Gene3D" id="2.60.120.10">
    <property type="entry name" value="Jelly Rolls"/>
    <property type="match status" value="1"/>
</dbReference>
<keyword evidence="2" id="KW-0238">DNA-binding</keyword>
<name>A0A8E1R0G1_9BACT</name>
<protein>
    <submittedName>
        <fullName evidence="5">AraC family transcriptional regulator</fullName>
    </submittedName>
</protein>
<dbReference type="SMART" id="SM00342">
    <property type="entry name" value="HTH_ARAC"/>
    <property type="match status" value="1"/>
</dbReference>
<evidence type="ECO:0000256" key="1">
    <source>
        <dbReference type="ARBA" id="ARBA00023015"/>
    </source>
</evidence>
<dbReference type="SUPFAM" id="SSF46689">
    <property type="entry name" value="Homeodomain-like"/>
    <property type="match status" value="1"/>
</dbReference>
<dbReference type="GO" id="GO:0003700">
    <property type="term" value="F:DNA-binding transcription factor activity"/>
    <property type="evidence" value="ECO:0007669"/>
    <property type="project" value="InterPro"/>
</dbReference>
<dbReference type="Gene3D" id="1.10.10.60">
    <property type="entry name" value="Homeodomain-like"/>
    <property type="match status" value="1"/>
</dbReference>
<organism evidence="5 6">
    <name type="scientific">Xylanibacter rarus</name>
    <dbReference type="NCBI Taxonomy" id="1676614"/>
    <lineage>
        <taxon>Bacteria</taxon>
        <taxon>Pseudomonadati</taxon>
        <taxon>Bacteroidota</taxon>
        <taxon>Bacteroidia</taxon>
        <taxon>Bacteroidales</taxon>
        <taxon>Prevotellaceae</taxon>
        <taxon>Xylanibacter</taxon>
    </lineage>
</organism>
<dbReference type="SUPFAM" id="SSF51182">
    <property type="entry name" value="RmlC-like cupins"/>
    <property type="match status" value="1"/>
</dbReference>
<comment type="caution">
    <text evidence="5">The sequence shown here is derived from an EMBL/GenBank/DDBJ whole genome shotgun (WGS) entry which is preliminary data.</text>
</comment>
<accession>A0A8E1R0G1</accession>
<sequence>MADVCSSGGVVNDLPGRMTEGFSNFGIGLIVCHEGEFEFTLSGRTHKACRGETVFIPEGVFFSVERKSETLRLSVIVYKTAPIRYLVGTMVQSVQLYARLSPDLPCVWSTGCEDDIAGYISLIGSGEPQADDLFAVSERKMLLLSLTYRLCMVFSRKYFADGSHNARRTEVFLKLIQLIGRHYMAERGVAFYADKLCLSPKYLSELSKAVCGYTVQELVFKAITRKAMSLLDSTGKTVAEIADDFHFPNPSSFGTFFRKQTGMSPQKYRERI</sequence>
<dbReference type="PANTHER" id="PTHR43280:SF32">
    <property type="entry name" value="TRANSCRIPTIONAL REGULATORY PROTEIN"/>
    <property type="match status" value="1"/>
</dbReference>
<evidence type="ECO:0000256" key="2">
    <source>
        <dbReference type="ARBA" id="ARBA00023125"/>
    </source>
</evidence>
<keyword evidence="3" id="KW-0804">Transcription</keyword>
<dbReference type="InterPro" id="IPR009057">
    <property type="entry name" value="Homeodomain-like_sf"/>
</dbReference>
<dbReference type="InterPro" id="IPR018060">
    <property type="entry name" value="HTH_AraC"/>
</dbReference>